<organism evidence="1 2">
    <name type="scientific">Hyalomma asiaticum</name>
    <name type="common">Tick</name>
    <dbReference type="NCBI Taxonomy" id="266040"/>
    <lineage>
        <taxon>Eukaryota</taxon>
        <taxon>Metazoa</taxon>
        <taxon>Ecdysozoa</taxon>
        <taxon>Arthropoda</taxon>
        <taxon>Chelicerata</taxon>
        <taxon>Arachnida</taxon>
        <taxon>Acari</taxon>
        <taxon>Parasitiformes</taxon>
        <taxon>Ixodida</taxon>
        <taxon>Ixodoidea</taxon>
        <taxon>Ixodidae</taxon>
        <taxon>Hyalomminae</taxon>
        <taxon>Hyalomma</taxon>
    </lineage>
</organism>
<dbReference type="Proteomes" id="UP000821845">
    <property type="component" value="Chromosome 1"/>
</dbReference>
<evidence type="ECO:0000313" key="1">
    <source>
        <dbReference type="EMBL" id="KAH6946206.1"/>
    </source>
</evidence>
<dbReference type="EMBL" id="CM023481">
    <property type="protein sequence ID" value="KAH6946206.1"/>
    <property type="molecule type" value="Genomic_DNA"/>
</dbReference>
<proteinExistence type="predicted"/>
<accession>A0ACB7TJA5</accession>
<reference evidence="1" key="1">
    <citation type="submission" date="2020-05" db="EMBL/GenBank/DDBJ databases">
        <title>Large-scale comparative analyses of tick genomes elucidate their genetic diversity and vector capacities.</title>
        <authorList>
            <person name="Jia N."/>
            <person name="Wang J."/>
            <person name="Shi W."/>
            <person name="Du L."/>
            <person name="Sun Y."/>
            <person name="Zhan W."/>
            <person name="Jiang J."/>
            <person name="Wang Q."/>
            <person name="Zhang B."/>
            <person name="Ji P."/>
            <person name="Sakyi L.B."/>
            <person name="Cui X."/>
            <person name="Yuan T."/>
            <person name="Jiang B."/>
            <person name="Yang W."/>
            <person name="Lam T.T.-Y."/>
            <person name="Chang Q."/>
            <person name="Ding S."/>
            <person name="Wang X."/>
            <person name="Zhu J."/>
            <person name="Ruan X."/>
            <person name="Zhao L."/>
            <person name="Wei J."/>
            <person name="Que T."/>
            <person name="Du C."/>
            <person name="Cheng J."/>
            <person name="Dai P."/>
            <person name="Han X."/>
            <person name="Huang E."/>
            <person name="Gao Y."/>
            <person name="Liu J."/>
            <person name="Shao H."/>
            <person name="Ye R."/>
            <person name="Li L."/>
            <person name="Wei W."/>
            <person name="Wang X."/>
            <person name="Wang C."/>
            <person name="Yang T."/>
            <person name="Huo Q."/>
            <person name="Li W."/>
            <person name="Guo W."/>
            <person name="Chen H."/>
            <person name="Zhou L."/>
            <person name="Ni X."/>
            <person name="Tian J."/>
            <person name="Zhou Y."/>
            <person name="Sheng Y."/>
            <person name="Liu T."/>
            <person name="Pan Y."/>
            <person name="Xia L."/>
            <person name="Li J."/>
            <person name="Zhao F."/>
            <person name="Cao W."/>
        </authorList>
    </citation>
    <scope>NUCLEOTIDE SEQUENCE</scope>
    <source>
        <strain evidence="1">Hyas-2018</strain>
    </source>
</reference>
<sequence length="158" mass="16357">MLRACALCSKRPPQGSPATALVRNEEGGKGSGSRWKLVSGGQHHTLLLSEEGSVFSLGRKEYGHLRLGTSMPANNDDQATPSQVPGLSGCADISCGEAVSYAIDGEGRLHSWGFGTNGQLGHGGDDDLFEPKVVAGKFAGKKTLVVSGGDQHAIILAT</sequence>
<gene>
    <name evidence="1" type="ORF">HPB50_012160</name>
</gene>
<protein>
    <submittedName>
        <fullName evidence="1">Uncharacterized protein</fullName>
    </submittedName>
</protein>
<name>A0ACB7TJA5_HYAAI</name>
<evidence type="ECO:0000313" key="2">
    <source>
        <dbReference type="Proteomes" id="UP000821845"/>
    </source>
</evidence>
<keyword evidence="2" id="KW-1185">Reference proteome</keyword>
<comment type="caution">
    <text evidence="1">The sequence shown here is derived from an EMBL/GenBank/DDBJ whole genome shotgun (WGS) entry which is preliminary data.</text>
</comment>